<dbReference type="Proteomes" id="UP000266643">
    <property type="component" value="Unassembled WGS sequence"/>
</dbReference>
<dbReference type="AlphaFoldDB" id="A0A397DBW7"/>
<feature type="compositionally biased region" description="Basic residues" evidence="1">
    <location>
        <begin position="613"/>
        <end position="623"/>
    </location>
</feature>
<accession>A0A397DBW7</accession>
<evidence type="ECO:0000256" key="2">
    <source>
        <dbReference type="SAM" id="Phobius"/>
    </source>
</evidence>
<evidence type="ECO:0000313" key="3">
    <source>
        <dbReference type="EMBL" id="RHY62437.1"/>
    </source>
</evidence>
<name>A0A397DBW7_APHAT</name>
<feature type="transmembrane region" description="Helical" evidence="2">
    <location>
        <begin position="491"/>
        <end position="513"/>
    </location>
</feature>
<comment type="caution">
    <text evidence="3">The sequence shown here is derived from an EMBL/GenBank/DDBJ whole genome shotgun (WGS) entry which is preliminary data.</text>
</comment>
<feature type="transmembrane region" description="Helical" evidence="2">
    <location>
        <begin position="440"/>
        <end position="457"/>
    </location>
</feature>
<keyword evidence="2" id="KW-0472">Membrane</keyword>
<sequence>MNSFATTIHVASRQDLTPVLPLYKKWLPSSHLTLISQWAKVAKVALGVFCTFLLVVDVSSNNWELIDYVGDAKHLLTPLLAIDSVDTMQDRFTFCDGGAPSDMSQIGQFHINISLAQIQARDSNTFILGTTKHLIQDRANDICGQIVQSYPIKDPTAKSVRLGTVDDDITFARGTALTHWLGNTQSLPQATDGMNETQLRALGYVPARHSTDLRLMTPLVLPPPGQVTAGSVSMYRFFMKAFCSGCVPGTELGLDTCVIEYLYNDTANTLEITSSQAILGGSHELGFIFQRRGGPIAALYIRLATLLLLIGVYSASQKTVQWLDYAGQSLPQRLVRLISPPLYRQPCSVFGLSDICFNSDIFVVLYTLTVLLDEEISMVFSGEIHTWHDHTSDDILVDIRLMSIHLRWLWLNCFLLKAAKWTVNFVSLTRFSGDNTIMGWLNYSSVAWIYLGVFVLFQRNDIINLNNADKVELLSTTQSLDATFVRLFDSWYVRAMPTLALALVTNLVVWLLVDRAVNWHWWQAFAHNSMARQLMFNSTSILAVVRGDVSTVQTRGASGQGTRITIKARALCTFHWFFSSHLTHFGLVEHPSAMRGMASNAAIAPKPSSVAAKRQRAMSKPSKRSSVGVPREASVGWLAVQEEPVKRNSADSIDTSDPEQYMLVQDRDGQVHLINDQKLGLKALSVEVKILRDTTFCLG</sequence>
<evidence type="ECO:0000313" key="4">
    <source>
        <dbReference type="Proteomes" id="UP000266643"/>
    </source>
</evidence>
<dbReference type="EMBL" id="QUTD01005360">
    <property type="protein sequence ID" value="RHY62437.1"/>
    <property type="molecule type" value="Genomic_DNA"/>
</dbReference>
<organism evidence="3 4">
    <name type="scientific">Aphanomyces astaci</name>
    <name type="common">Crayfish plague agent</name>
    <dbReference type="NCBI Taxonomy" id="112090"/>
    <lineage>
        <taxon>Eukaryota</taxon>
        <taxon>Sar</taxon>
        <taxon>Stramenopiles</taxon>
        <taxon>Oomycota</taxon>
        <taxon>Saprolegniomycetes</taxon>
        <taxon>Saprolegniales</taxon>
        <taxon>Verrucalvaceae</taxon>
        <taxon>Aphanomyces</taxon>
    </lineage>
</organism>
<proteinExistence type="predicted"/>
<reference evidence="3 4" key="1">
    <citation type="submission" date="2018-08" db="EMBL/GenBank/DDBJ databases">
        <title>Aphanomyces genome sequencing and annotation.</title>
        <authorList>
            <person name="Minardi D."/>
            <person name="Oidtmann B."/>
            <person name="Van Der Giezen M."/>
            <person name="Studholme D.J."/>
        </authorList>
    </citation>
    <scope>NUCLEOTIDE SEQUENCE [LARGE SCALE GENOMIC DNA]</scope>
    <source>
        <strain evidence="3 4">D2</strain>
    </source>
</reference>
<feature type="transmembrane region" description="Helical" evidence="2">
    <location>
        <begin position="297"/>
        <end position="315"/>
    </location>
</feature>
<gene>
    <name evidence="3" type="ORF">DYB30_008967</name>
</gene>
<evidence type="ECO:0000256" key="1">
    <source>
        <dbReference type="SAM" id="MobiDB-lite"/>
    </source>
</evidence>
<protein>
    <recommendedName>
        <fullName evidence="5">Transmembrane protein</fullName>
    </recommendedName>
</protein>
<evidence type="ECO:0008006" key="5">
    <source>
        <dbReference type="Google" id="ProtNLM"/>
    </source>
</evidence>
<keyword evidence="2" id="KW-1133">Transmembrane helix</keyword>
<feature type="region of interest" description="Disordered" evidence="1">
    <location>
        <begin position="605"/>
        <end position="627"/>
    </location>
</feature>
<keyword evidence="2" id="KW-0812">Transmembrane</keyword>
<dbReference type="VEuPathDB" id="FungiDB:H257_13842"/>